<evidence type="ECO:0000313" key="1">
    <source>
        <dbReference type="EMBL" id="KAL3281164.1"/>
    </source>
</evidence>
<dbReference type="Proteomes" id="UP001516400">
    <property type="component" value="Unassembled WGS sequence"/>
</dbReference>
<accession>A0ABD2NRD7</accession>
<evidence type="ECO:0000313" key="2">
    <source>
        <dbReference type="Proteomes" id="UP001516400"/>
    </source>
</evidence>
<sequence>MDFEKCDLKKLSFAEISVCDKCDWKMCKSCSRLSSTEMREAVLQKRNMLSYCPDCIGSIGSPGLTQKTIERIFDAKISALSSQLLTVINKVAVGVDDLRESIIQLMHAFAPNPSALGLKKTPSASTVDPITMPSPIPPTDIMNIPDHISKSVIKQGINQRNQAFSSYQVVKGISEAMQSTFDQINRKKERLRNNATTSS</sequence>
<name>A0ABD2NRD7_9CUCU</name>
<reference evidence="1 2" key="1">
    <citation type="journal article" date="2021" name="BMC Biol.">
        <title>Horizontally acquired antibacterial genes associated with adaptive radiation of ladybird beetles.</title>
        <authorList>
            <person name="Li H.S."/>
            <person name="Tang X.F."/>
            <person name="Huang Y.H."/>
            <person name="Xu Z.Y."/>
            <person name="Chen M.L."/>
            <person name="Du X.Y."/>
            <person name="Qiu B.Y."/>
            <person name="Chen P.T."/>
            <person name="Zhang W."/>
            <person name="Slipinski A."/>
            <person name="Escalona H.E."/>
            <person name="Waterhouse R.M."/>
            <person name="Zwick A."/>
            <person name="Pang H."/>
        </authorList>
    </citation>
    <scope>NUCLEOTIDE SEQUENCE [LARGE SCALE GENOMIC DNA]</scope>
    <source>
        <strain evidence="1">SYSU2018</strain>
    </source>
</reference>
<protein>
    <submittedName>
        <fullName evidence="1">Uncharacterized protein</fullName>
    </submittedName>
</protein>
<comment type="caution">
    <text evidence="1">The sequence shown here is derived from an EMBL/GenBank/DDBJ whole genome shotgun (WGS) entry which is preliminary data.</text>
</comment>
<keyword evidence="2" id="KW-1185">Reference proteome</keyword>
<dbReference type="EMBL" id="JABFTP020000144">
    <property type="protein sequence ID" value="KAL3281164.1"/>
    <property type="molecule type" value="Genomic_DNA"/>
</dbReference>
<organism evidence="1 2">
    <name type="scientific">Cryptolaemus montrouzieri</name>
    <dbReference type="NCBI Taxonomy" id="559131"/>
    <lineage>
        <taxon>Eukaryota</taxon>
        <taxon>Metazoa</taxon>
        <taxon>Ecdysozoa</taxon>
        <taxon>Arthropoda</taxon>
        <taxon>Hexapoda</taxon>
        <taxon>Insecta</taxon>
        <taxon>Pterygota</taxon>
        <taxon>Neoptera</taxon>
        <taxon>Endopterygota</taxon>
        <taxon>Coleoptera</taxon>
        <taxon>Polyphaga</taxon>
        <taxon>Cucujiformia</taxon>
        <taxon>Coccinelloidea</taxon>
        <taxon>Coccinellidae</taxon>
        <taxon>Scymninae</taxon>
        <taxon>Scymnini</taxon>
        <taxon>Cryptolaemus</taxon>
    </lineage>
</organism>
<dbReference type="AlphaFoldDB" id="A0ABD2NRD7"/>
<proteinExistence type="predicted"/>
<gene>
    <name evidence="1" type="ORF">HHI36_004382</name>
</gene>